<dbReference type="InterPro" id="IPR002401">
    <property type="entry name" value="Cyt_P450_E_grp-I"/>
</dbReference>
<evidence type="ECO:0000256" key="7">
    <source>
        <dbReference type="PIRSR" id="PIRSR602401-1"/>
    </source>
</evidence>
<dbReference type="PROSITE" id="PS00086">
    <property type="entry name" value="CYTOCHROME_P450"/>
    <property type="match status" value="1"/>
</dbReference>
<dbReference type="Pfam" id="PF00067">
    <property type="entry name" value="p450"/>
    <property type="match status" value="1"/>
</dbReference>
<reference evidence="9" key="1">
    <citation type="submission" date="2016-04" db="EMBL/GenBank/DDBJ databases">
        <authorList>
            <person name="Calderon-Fernandez G.M.Sr."/>
        </authorList>
    </citation>
    <scope>NUCLEOTIDE SEQUENCE</scope>
    <source>
        <strain evidence="9">Int1</strain>
        <tissue evidence="9">Integument</tissue>
    </source>
</reference>
<proteinExistence type="inferred from homology"/>
<evidence type="ECO:0000313" key="9">
    <source>
        <dbReference type="EMBL" id="JAR98729.1"/>
    </source>
</evidence>
<keyword evidence="7 8" id="KW-0349">Heme</keyword>
<dbReference type="AlphaFoldDB" id="A0A170XCM8"/>
<evidence type="ECO:0000256" key="4">
    <source>
        <dbReference type="ARBA" id="ARBA00023002"/>
    </source>
</evidence>
<dbReference type="InterPro" id="IPR001128">
    <property type="entry name" value="Cyt_P450"/>
</dbReference>
<feature type="binding site" description="axial binding residue" evidence="7">
    <location>
        <position position="98"/>
    </location>
    <ligand>
        <name>heme</name>
        <dbReference type="ChEBI" id="CHEBI:30413"/>
    </ligand>
    <ligandPart>
        <name>Fe</name>
        <dbReference type="ChEBI" id="CHEBI:18248"/>
    </ligandPart>
</feature>
<comment type="similarity">
    <text evidence="2 8">Belongs to the cytochrome P450 family.</text>
</comment>
<organism evidence="9">
    <name type="scientific">Triatoma infestans</name>
    <name type="common">Assassin bug</name>
    <dbReference type="NCBI Taxonomy" id="30076"/>
    <lineage>
        <taxon>Eukaryota</taxon>
        <taxon>Metazoa</taxon>
        <taxon>Ecdysozoa</taxon>
        <taxon>Arthropoda</taxon>
        <taxon>Hexapoda</taxon>
        <taxon>Insecta</taxon>
        <taxon>Pterygota</taxon>
        <taxon>Neoptera</taxon>
        <taxon>Paraneoptera</taxon>
        <taxon>Hemiptera</taxon>
        <taxon>Heteroptera</taxon>
        <taxon>Panheteroptera</taxon>
        <taxon>Cimicomorpha</taxon>
        <taxon>Reduviidae</taxon>
        <taxon>Triatominae</taxon>
        <taxon>Triatoma</taxon>
    </lineage>
</organism>
<feature type="non-terminal residue" evidence="9">
    <location>
        <position position="142"/>
    </location>
</feature>
<name>A0A170XCM8_TRIIF</name>
<dbReference type="PANTHER" id="PTHR24303:SF13">
    <property type="entry name" value="CYTOCHROME P450 303A1-RELATED"/>
    <property type="match status" value="1"/>
</dbReference>
<dbReference type="Gene3D" id="1.10.630.10">
    <property type="entry name" value="Cytochrome P450"/>
    <property type="match status" value="1"/>
</dbReference>
<dbReference type="SUPFAM" id="SSF48264">
    <property type="entry name" value="Cytochrome P450"/>
    <property type="match status" value="1"/>
</dbReference>
<evidence type="ECO:0000256" key="8">
    <source>
        <dbReference type="RuleBase" id="RU000461"/>
    </source>
</evidence>
<evidence type="ECO:0000256" key="2">
    <source>
        <dbReference type="ARBA" id="ARBA00010617"/>
    </source>
</evidence>
<dbReference type="PRINTS" id="PR00463">
    <property type="entry name" value="EP450I"/>
</dbReference>
<dbReference type="GO" id="GO:0016705">
    <property type="term" value="F:oxidoreductase activity, acting on paired donors, with incorporation or reduction of molecular oxygen"/>
    <property type="evidence" value="ECO:0007669"/>
    <property type="project" value="InterPro"/>
</dbReference>
<keyword evidence="5 7" id="KW-0408">Iron</keyword>
<dbReference type="GO" id="GO:0020037">
    <property type="term" value="F:heme binding"/>
    <property type="evidence" value="ECO:0007669"/>
    <property type="project" value="InterPro"/>
</dbReference>
<evidence type="ECO:0000256" key="3">
    <source>
        <dbReference type="ARBA" id="ARBA00022723"/>
    </source>
</evidence>
<reference evidence="9" key="2">
    <citation type="journal article" date="2017" name="J. Med. Entomol.">
        <title>Transcriptome Analysis of the Triatoma infestans (Hemiptera: Reduviidae) Integument.</title>
        <authorList>
            <person name="Calderon-Fernandez G.M."/>
            <person name="Moriconi D.E."/>
            <person name="Dulbecco A.B."/>
            <person name="Juarez M.P."/>
        </authorList>
    </citation>
    <scope>NUCLEOTIDE SEQUENCE</scope>
    <source>
        <strain evidence="9">Int1</strain>
        <tissue evidence="9">Integument</tissue>
    </source>
</reference>
<keyword evidence="3 7" id="KW-0479">Metal-binding</keyword>
<dbReference type="GO" id="GO:0005506">
    <property type="term" value="F:iron ion binding"/>
    <property type="evidence" value="ECO:0007669"/>
    <property type="project" value="InterPro"/>
</dbReference>
<dbReference type="InterPro" id="IPR017972">
    <property type="entry name" value="Cyt_P450_CS"/>
</dbReference>
<feature type="non-terminal residue" evidence="9">
    <location>
        <position position="1"/>
    </location>
</feature>
<evidence type="ECO:0000256" key="6">
    <source>
        <dbReference type="ARBA" id="ARBA00023033"/>
    </source>
</evidence>
<dbReference type="PANTHER" id="PTHR24303">
    <property type="entry name" value="HEME-BINDING MONOOXYGENASE FAMILY"/>
    <property type="match status" value="1"/>
</dbReference>
<dbReference type="EC" id="1.14.-.-" evidence="9"/>
<dbReference type="EMBL" id="GEMB01004553">
    <property type="protein sequence ID" value="JAR98729.1"/>
    <property type="molecule type" value="Transcribed_RNA"/>
</dbReference>
<dbReference type="GO" id="GO:0004497">
    <property type="term" value="F:monooxygenase activity"/>
    <property type="evidence" value="ECO:0007669"/>
    <property type="project" value="UniProtKB-KW"/>
</dbReference>
<evidence type="ECO:0000256" key="5">
    <source>
        <dbReference type="ARBA" id="ARBA00023004"/>
    </source>
</evidence>
<dbReference type="InterPro" id="IPR036396">
    <property type="entry name" value="Cyt_P450_sf"/>
</dbReference>
<sequence>KIRGYIILMPYVKAILLENERMIPVAAVLGPRRVLKDFSIGGYTITKNTTVLFNILHSSRDENIWKDPTVFSPLRFLKNDLQTEKEKLYTFGKGKRRCPGEKLAKGFMFLFFTSFLNHFKILNSNENSIPPLQYLPGIVLSP</sequence>
<evidence type="ECO:0000256" key="1">
    <source>
        <dbReference type="ARBA" id="ARBA00001971"/>
    </source>
</evidence>
<keyword evidence="6 8" id="KW-0503">Monooxygenase</keyword>
<protein>
    <submittedName>
        <fullName evidence="9">Cytochrome P450</fullName>
        <ecNumber evidence="9">1.14.-.-</ecNumber>
    </submittedName>
</protein>
<comment type="cofactor">
    <cofactor evidence="1 7">
        <name>heme</name>
        <dbReference type="ChEBI" id="CHEBI:30413"/>
    </cofactor>
</comment>
<accession>A0A170XCM8</accession>
<keyword evidence="4 8" id="KW-0560">Oxidoreductase</keyword>